<keyword evidence="13" id="KW-1185">Reference proteome</keyword>
<protein>
    <recommendedName>
        <fullName evidence="14">Cytochrome P450</fullName>
    </recommendedName>
</protein>
<name>A0ABR0V7R0_REHGL</name>
<dbReference type="PROSITE" id="PS00086">
    <property type="entry name" value="CYTOCHROME_P450"/>
    <property type="match status" value="1"/>
</dbReference>
<dbReference type="PRINTS" id="PR00385">
    <property type="entry name" value="P450"/>
</dbReference>
<dbReference type="EMBL" id="JABTTQ020001540">
    <property type="protein sequence ID" value="KAK6130852.1"/>
    <property type="molecule type" value="Genomic_DNA"/>
</dbReference>
<comment type="subcellular location">
    <subcellularLocation>
        <location evidence="1">Membrane</location>
        <topology evidence="1">Single-pass membrane protein</topology>
    </subcellularLocation>
</comment>
<evidence type="ECO:0000256" key="5">
    <source>
        <dbReference type="ARBA" id="ARBA00022723"/>
    </source>
</evidence>
<keyword evidence="9" id="KW-0503">Monooxygenase</keyword>
<dbReference type="Proteomes" id="UP001318860">
    <property type="component" value="Unassembled WGS sequence"/>
</dbReference>
<comment type="similarity">
    <text evidence="2">Belongs to the cytochrome P450 family.</text>
</comment>
<sequence length="705" mass="79336">MEFLTLPLILCFVIGTLFHLLRSNPRRSSAKLPPGPHPLPIIGNILQLGQNPHQSLAKLSKTYGPLMSLHLGSIYTVIVSSPEIAKDVLQKHDQVFSGRTIAAAAQVHDHHKISMAYLPIGEQWRKIRKICREQMFSAHRLDASQALRREKLQKLCDYVNKCSDRSRAVNVGEAAFITSLNLMSATLFSVDSTDFDSDVTQELKETIEGVAKIVGAPNLADYFPVFKMFDPQGIKKKAGFYFGKLLDMFEDIISQRLELRGASIGYIRKNDLLEALLDFSQGRDYELSCKDIRHLLVDLFVAGSDTTSSTVEWTMMELLLNPDKMANAKNELRSVIGQNKQVEESDISKLPYLRALIKETFRFHPAGPLLIPRKAVDDAEINGYTIPKNTQILVNAWAIGRDSSIWSNPDSFEPERFLDSEMDFKGQDFMLIPFGSGRRMCPGLPLADRMLHLMVASLIHNFDWKLEQGVKLEDLDTSEKFGLSLHKAVPLKAIPIKRAAACFAWNFSTKDSSFSIKFQQIEKTAKRPRKETKLKNTQEASSSSPGLDLVLNSIDSSSDSELKIAFSRNFTSENSQGLMKKFEFDFDLLETIHALDSLQSLKHSGYFPRTQMFENRQGVAYSPTFGVRFEWALDIHKGKRAGQKREKPKPTINITFGNKNNFLSPSSLTPSIMPLMMNLLDTDINHSDPTPPCAHNPPVKTLILK</sequence>
<dbReference type="PRINTS" id="PR00463">
    <property type="entry name" value="EP450I"/>
</dbReference>
<evidence type="ECO:0000256" key="2">
    <source>
        <dbReference type="ARBA" id="ARBA00010617"/>
    </source>
</evidence>
<comment type="caution">
    <text evidence="12">The sequence shown here is derived from an EMBL/GenBank/DDBJ whole genome shotgun (WGS) entry which is preliminary data.</text>
</comment>
<dbReference type="InterPro" id="IPR017972">
    <property type="entry name" value="Cyt_P450_CS"/>
</dbReference>
<gene>
    <name evidence="12" type="ORF">DH2020_035408</name>
</gene>
<dbReference type="InterPro" id="IPR001128">
    <property type="entry name" value="Cyt_P450"/>
</dbReference>
<evidence type="ECO:0000256" key="8">
    <source>
        <dbReference type="ARBA" id="ARBA00023004"/>
    </source>
</evidence>
<dbReference type="PANTHER" id="PTHR47950:SF4">
    <property type="entry name" value="GERANIOL 8-HYDROXYLASE-LIKE"/>
    <property type="match status" value="1"/>
</dbReference>
<proteinExistence type="inferred from homology"/>
<dbReference type="InterPro" id="IPR002401">
    <property type="entry name" value="Cyt_P450_E_grp-I"/>
</dbReference>
<organism evidence="12 13">
    <name type="scientific">Rehmannia glutinosa</name>
    <name type="common">Chinese foxglove</name>
    <dbReference type="NCBI Taxonomy" id="99300"/>
    <lineage>
        <taxon>Eukaryota</taxon>
        <taxon>Viridiplantae</taxon>
        <taxon>Streptophyta</taxon>
        <taxon>Embryophyta</taxon>
        <taxon>Tracheophyta</taxon>
        <taxon>Spermatophyta</taxon>
        <taxon>Magnoliopsida</taxon>
        <taxon>eudicotyledons</taxon>
        <taxon>Gunneridae</taxon>
        <taxon>Pentapetalae</taxon>
        <taxon>asterids</taxon>
        <taxon>lamiids</taxon>
        <taxon>Lamiales</taxon>
        <taxon>Orobanchaceae</taxon>
        <taxon>Rehmannieae</taxon>
        <taxon>Rehmannia</taxon>
    </lineage>
</organism>
<keyword evidence="5" id="KW-0479">Metal-binding</keyword>
<dbReference type="InterPro" id="IPR036396">
    <property type="entry name" value="Cyt_P450_sf"/>
</dbReference>
<keyword evidence="10" id="KW-0472">Membrane</keyword>
<evidence type="ECO:0000256" key="3">
    <source>
        <dbReference type="ARBA" id="ARBA00022617"/>
    </source>
</evidence>
<keyword evidence="6" id="KW-1133">Transmembrane helix</keyword>
<evidence type="ECO:0008006" key="14">
    <source>
        <dbReference type="Google" id="ProtNLM"/>
    </source>
</evidence>
<keyword evidence="3" id="KW-0349">Heme</keyword>
<evidence type="ECO:0000256" key="9">
    <source>
        <dbReference type="ARBA" id="ARBA00023033"/>
    </source>
</evidence>
<dbReference type="Gene3D" id="1.10.630.10">
    <property type="entry name" value="Cytochrome P450"/>
    <property type="match status" value="1"/>
</dbReference>
<accession>A0ABR0V7R0</accession>
<evidence type="ECO:0000256" key="4">
    <source>
        <dbReference type="ARBA" id="ARBA00022692"/>
    </source>
</evidence>
<evidence type="ECO:0000313" key="12">
    <source>
        <dbReference type="EMBL" id="KAK6130852.1"/>
    </source>
</evidence>
<dbReference type="SUPFAM" id="SSF48264">
    <property type="entry name" value="Cytochrome P450"/>
    <property type="match status" value="1"/>
</dbReference>
<feature type="region of interest" description="Disordered" evidence="11">
    <location>
        <begin position="527"/>
        <end position="546"/>
    </location>
</feature>
<keyword evidence="7" id="KW-0560">Oxidoreductase</keyword>
<evidence type="ECO:0000313" key="13">
    <source>
        <dbReference type="Proteomes" id="UP001318860"/>
    </source>
</evidence>
<evidence type="ECO:0000256" key="1">
    <source>
        <dbReference type="ARBA" id="ARBA00004167"/>
    </source>
</evidence>
<evidence type="ECO:0000256" key="10">
    <source>
        <dbReference type="ARBA" id="ARBA00023136"/>
    </source>
</evidence>
<keyword evidence="4" id="KW-0812">Transmembrane</keyword>
<dbReference type="Pfam" id="PF00067">
    <property type="entry name" value="p450"/>
    <property type="match status" value="1"/>
</dbReference>
<evidence type="ECO:0000256" key="11">
    <source>
        <dbReference type="SAM" id="MobiDB-lite"/>
    </source>
</evidence>
<dbReference type="CDD" id="cd11073">
    <property type="entry name" value="CYP76-like"/>
    <property type="match status" value="1"/>
</dbReference>
<reference evidence="12 13" key="1">
    <citation type="journal article" date="2021" name="Comput. Struct. Biotechnol. J.">
        <title>De novo genome assembly of the potent medicinal plant Rehmannia glutinosa using nanopore technology.</title>
        <authorList>
            <person name="Ma L."/>
            <person name="Dong C."/>
            <person name="Song C."/>
            <person name="Wang X."/>
            <person name="Zheng X."/>
            <person name="Niu Y."/>
            <person name="Chen S."/>
            <person name="Feng W."/>
        </authorList>
    </citation>
    <scope>NUCLEOTIDE SEQUENCE [LARGE SCALE GENOMIC DNA]</scope>
    <source>
        <strain evidence="12">DH-2019</strain>
    </source>
</reference>
<evidence type="ECO:0000256" key="6">
    <source>
        <dbReference type="ARBA" id="ARBA00022989"/>
    </source>
</evidence>
<evidence type="ECO:0000256" key="7">
    <source>
        <dbReference type="ARBA" id="ARBA00023002"/>
    </source>
</evidence>
<keyword evidence="8" id="KW-0408">Iron</keyword>
<dbReference type="PANTHER" id="PTHR47950">
    <property type="entry name" value="CYTOCHROME P450, FAMILY 76, SUBFAMILY C, POLYPEPTIDE 5-RELATED"/>
    <property type="match status" value="1"/>
</dbReference>